<reference evidence="7 8" key="1">
    <citation type="submission" date="2018-06" db="EMBL/GenBank/DDBJ databases">
        <title>Streptacidiphilus pinicola sp. nov., isolated from pine grove soil.</title>
        <authorList>
            <person name="Roh S.G."/>
            <person name="Park S."/>
            <person name="Kim M.-K."/>
            <person name="Yun B.-R."/>
            <person name="Park J."/>
            <person name="Kim M.J."/>
            <person name="Kim Y.S."/>
            <person name="Kim S.B."/>
        </authorList>
    </citation>
    <scope>NUCLEOTIDE SEQUENCE [LARGE SCALE GENOMIC DNA]</scope>
    <source>
        <strain evidence="7 8">MMS16-CNU450</strain>
    </source>
</reference>
<evidence type="ECO:0000256" key="4">
    <source>
        <dbReference type="ARBA" id="ARBA00022842"/>
    </source>
</evidence>
<protein>
    <submittedName>
        <fullName evidence="7">NUDIX hydrolase</fullName>
    </submittedName>
</protein>
<feature type="domain" description="Nudix hydrolase" evidence="6">
    <location>
        <begin position="25"/>
        <end position="159"/>
    </location>
</feature>
<dbReference type="PROSITE" id="PS51462">
    <property type="entry name" value="NUDIX"/>
    <property type="match status" value="1"/>
</dbReference>
<dbReference type="Pfam" id="PF00293">
    <property type="entry name" value="NUDIX"/>
    <property type="match status" value="1"/>
</dbReference>
<dbReference type="PANTHER" id="PTHR43046">
    <property type="entry name" value="GDP-MANNOSE MANNOSYL HYDROLASE"/>
    <property type="match status" value="1"/>
</dbReference>
<dbReference type="Gene3D" id="3.90.79.10">
    <property type="entry name" value="Nucleoside Triphosphate Pyrophosphohydrolase"/>
    <property type="match status" value="1"/>
</dbReference>
<keyword evidence="4" id="KW-0460">Magnesium</keyword>
<dbReference type="InterPro" id="IPR015797">
    <property type="entry name" value="NUDIX_hydrolase-like_dom_sf"/>
</dbReference>
<dbReference type="PRINTS" id="PR00502">
    <property type="entry name" value="NUDIXFAMILY"/>
</dbReference>
<name>A0A2X0K6D9_9ACTN</name>
<evidence type="ECO:0000256" key="3">
    <source>
        <dbReference type="ARBA" id="ARBA00022801"/>
    </source>
</evidence>
<evidence type="ECO:0000256" key="2">
    <source>
        <dbReference type="ARBA" id="ARBA00005582"/>
    </source>
</evidence>
<dbReference type="PANTHER" id="PTHR43046:SF12">
    <property type="entry name" value="GDP-MANNOSE MANNOSYL HYDROLASE"/>
    <property type="match status" value="1"/>
</dbReference>
<dbReference type="PROSITE" id="PS00893">
    <property type="entry name" value="NUDIX_BOX"/>
    <property type="match status" value="1"/>
</dbReference>
<comment type="caution">
    <text evidence="7">The sequence shown here is derived from an EMBL/GenBank/DDBJ whole genome shotgun (WGS) entry which is preliminary data.</text>
</comment>
<accession>A0A2X0K6D9</accession>
<dbReference type="Proteomes" id="UP000248889">
    <property type="component" value="Unassembled WGS sequence"/>
</dbReference>
<dbReference type="InterPro" id="IPR020476">
    <property type="entry name" value="Nudix_hydrolase"/>
</dbReference>
<dbReference type="EMBL" id="QKYN01000094">
    <property type="protein sequence ID" value="RAG83129.1"/>
    <property type="molecule type" value="Genomic_DNA"/>
</dbReference>
<proteinExistence type="inferred from homology"/>
<sequence length="187" mass="20109">MTVSQPGSSHPGSAEVPAYLTRVARAFPAVSALVTDPEGRVLLVHSYNREPWGCPGGVIDPDETPERAAERELAEETGVRLTAGRLLQVAWATGDGSDLPNMPGVQFYFDLGTVPLPHPALRLQPEEIRDAAWVAPDELRGYMGDLRVSRILGALAARAGAEVRVLSATRAELQADQDAYTAEVRAR</sequence>
<evidence type="ECO:0000313" key="7">
    <source>
        <dbReference type="EMBL" id="RAG83129.1"/>
    </source>
</evidence>
<keyword evidence="3 5" id="KW-0378">Hydrolase</keyword>
<evidence type="ECO:0000259" key="6">
    <source>
        <dbReference type="PROSITE" id="PS51462"/>
    </source>
</evidence>
<comment type="similarity">
    <text evidence="2 5">Belongs to the Nudix hydrolase family.</text>
</comment>
<dbReference type="GO" id="GO:0016787">
    <property type="term" value="F:hydrolase activity"/>
    <property type="evidence" value="ECO:0007669"/>
    <property type="project" value="UniProtKB-KW"/>
</dbReference>
<dbReference type="OrthoDB" id="4247482at2"/>
<dbReference type="CDD" id="cd18876">
    <property type="entry name" value="NUDIX_Hydrolase"/>
    <property type="match status" value="1"/>
</dbReference>
<evidence type="ECO:0000256" key="1">
    <source>
        <dbReference type="ARBA" id="ARBA00001946"/>
    </source>
</evidence>
<dbReference type="SUPFAM" id="SSF55811">
    <property type="entry name" value="Nudix"/>
    <property type="match status" value="1"/>
</dbReference>
<gene>
    <name evidence="7" type="ORF">DN069_23765</name>
</gene>
<comment type="cofactor">
    <cofactor evidence="1">
        <name>Mg(2+)</name>
        <dbReference type="ChEBI" id="CHEBI:18420"/>
    </cofactor>
</comment>
<dbReference type="InterPro" id="IPR020084">
    <property type="entry name" value="NUDIX_hydrolase_CS"/>
</dbReference>
<dbReference type="AlphaFoldDB" id="A0A2X0K6D9"/>
<dbReference type="InterPro" id="IPR000086">
    <property type="entry name" value="NUDIX_hydrolase_dom"/>
</dbReference>
<organism evidence="7 8">
    <name type="scientific">Streptacidiphilus pinicola</name>
    <dbReference type="NCBI Taxonomy" id="2219663"/>
    <lineage>
        <taxon>Bacteria</taxon>
        <taxon>Bacillati</taxon>
        <taxon>Actinomycetota</taxon>
        <taxon>Actinomycetes</taxon>
        <taxon>Kitasatosporales</taxon>
        <taxon>Streptomycetaceae</taxon>
        <taxon>Streptacidiphilus</taxon>
    </lineage>
</organism>
<evidence type="ECO:0000256" key="5">
    <source>
        <dbReference type="RuleBase" id="RU003476"/>
    </source>
</evidence>
<evidence type="ECO:0000313" key="8">
    <source>
        <dbReference type="Proteomes" id="UP000248889"/>
    </source>
</evidence>
<keyword evidence="8" id="KW-1185">Reference proteome</keyword>